<protein>
    <recommendedName>
        <fullName evidence="5">Gla domain-containing protein</fullName>
    </recommendedName>
</protein>
<dbReference type="Gene3D" id="4.10.740.10">
    <property type="entry name" value="Coagulation Factor IX"/>
    <property type="match status" value="1"/>
</dbReference>
<dbReference type="InterPro" id="IPR035972">
    <property type="entry name" value="GLA-like_dom_SF"/>
</dbReference>
<feature type="domain" description="Gla" evidence="5">
    <location>
        <begin position="51"/>
        <end position="80"/>
    </location>
</feature>
<dbReference type="OrthoDB" id="8447576at2759"/>
<dbReference type="SUPFAM" id="SSF57630">
    <property type="entry name" value="GLA-domain"/>
    <property type="match status" value="1"/>
</dbReference>
<sequence>MLILALLLCHFTLCGLCTCVRKPLQVGAGPDSQVFVADQEANTFLGRHLLFNRFDFEIFTPGNLERECFEETCNYEEARENAFWRTYTDHSGESQSKVDVTALLVGIITSAVFIVILCLLIWYFCHGRNKNHGFRGSIRHRTTRSNASMIIRRLEEVSLHPIPHPDADADPLGLPSYEQAIANAGPHDAPPPPYPGYRLLYKRGTRVIPDRWRKMERNYPSSSFSEPVSAAGQTADWAYKPSSSYGSAQLDSELHQRQTFASSHQPTFTTPHQPPGAFDSNLHSTTSINTTESSIVNFLSAIESRSLQAGTAGSTLLPSFRSPSWQTAANSSTELFLTGALHPSGTFTTTSALSSYPHSSAFPTRTFTTASALPVQDSTFSSSNGLFSSNDPLLHLKPSQNTVPSALAFGGSSLGIGLPPQSSTYRSAQESAPHLLQPQFSVLPTSLGSSQQALQPHPGPVFSGSVERTLQRECSVIKHHQRPSSSQPVQEHLDSRTQHSLPGYLPSENDVSYQQDMSPHTPISCSPVEETSTLNGTTQQKKASQTQAYASSAPSPGLKVKDTTSNLAPHSSELINTQIQASSPSLQSQIFSSQIQKQSSVIACQSPSYTSTQLPGLVSISALNTYISSQSLSNNQTQVFSSSLPEKIDSIYKTQSLFTSESIPEIPVSQPLIYSSSQQQDLLPSGNREGYETHGETLFVGNHSQNYSSSQTQSLPAISFYTQGPASVGISSQNYVSNQSIAPITSISPSRSRSLSPTNPEEHFSLVQSSTGNKIDSALLQQKYLLPAQTCDASHTPTLPSNQSSVELKPQQRDGQMFISSKESPGELPLEDVQALQKGSLLTAHQNFSTNEITAQNSAKNNIIVVSRMEDRHNTQSVIRSNSRTEEHLLTQDLATSSNTSSNPKNIPMLIHSTLGQFSAEQLKVSSSQPQNTQGPIIQVQTTDPIQLSENQTRFIRVPSATQVLLDPSHMIVLQHPGLTAGQNQPKQTLYTQSVPVQYVQMSNNTVNVAINGHQNQQIAPHAVPSSAQATKKEPTKKDQSDTYDGKQNYVLNSVCFPDPMLLADERNILSNVDDILAATAAACGVAPQDLAKSSSSHDNVPLVGNSEDSKCNFQLVEKRLSSFTSQQMMANSQTMAVVDVPTHSKDNMDGHQVATLTDKSYPSEGRNNSPQETSGKLANTLGINSSNSSMNANGLAFINTSTSHTQLPSHSAERVANNISQDKEVKAIKTSENSNKHPSEVTGNKRYRSKGSSKQSVENEDGQTKSQKKNTQVKRQNSRTGEASLTPNTADLSQENYQQQEKMRQKLKEVEEKQPEVKTGFLGSFLDFLKSGSRQNISSSPIRSPNRTRKASRRLPNPLLVPFKSQSISSTPMLSPEPQSVISTKRLDEELQGNLETLPAFSSDEDDSVGKNQDLQKSITSALSSLDEPSDKKLTLVSADNINTLPAFSTQPINNDQQKPDQISVEDLLKDVSPDKLAVQLTTVAIEGLIDEDLSDSGGEGMFRERDEFVVKTDDIERLTIMLKAGIEPPAIWKVQKALLQKFIPELRDGKRVFYATNSYLGYFGDAKTMYTRVHVRFLDTLNKREYVRVCSRKPRSKAMHSMRSSQAKVQRFPAVAVSDCSIQKASHQKALSKPRTKQPKVKGEPPPKKRKKWKEEFTSSPSESSPEAVSEDDELTPPAPFASRFLNTRTMKVTFRSFVELLISVALNADILNTLERENDELLLPHMRRVEGMLTDNRRRLLTKLRMGQIFKDALDSFPQLSVVTELKTDCEAPVFKVRLSGRAYNKKTMKPSKSLCKLPLEYTVDQQKTKWFSLYHSLQHYKYHTYLMCLEEIDLLKSRGKDQGQEETVQACMSNRTWVEGLFSRFGELLTQVQQVCI</sequence>
<evidence type="ECO:0000256" key="3">
    <source>
        <dbReference type="SAM" id="Phobius"/>
    </source>
</evidence>
<reference evidence="6 7" key="1">
    <citation type="journal article" date="2019" name="Sci. Data">
        <title>Hybrid genome assembly and annotation of Danionella translucida.</title>
        <authorList>
            <person name="Kadobianskyi M."/>
            <person name="Schulze L."/>
            <person name="Schuelke M."/>
            <person name="Judkewitz B."/>
        </authorList>
    </citation>
    <scope>NUCLEOTIDE SEQUENCE [LARGE SCALE GENOMIC DNA]</scope>
    <source>
        <strain evidence="6 7">Bolton</strain>
    </source>
</reference>
<dbReference type="InterPro" id="IPR052466">
    <property type="entry name" value="DNA_MethProtect_Complex"/>
</dbReference>
<keyword evidence="1" id="KW-1015">Disulfide bond</keyword>
<feature type="compositionally biased region" description="Polar residues" evidence="2">
    <location>
        <begin position="1365"/>
        <end position="1381"/>
    </location>
</feature>
<evidence type="ECO:0000256" key="4">
    <source>
        <dbReference type="SAM" id="SignalP"/>
    </source>
</evidence>
<dbReference type="GO" id="GO:0005576">
    <property type="term" value="C:extracellular region"/>
    <property type="evidence" value="ECO:0007669"/>
    <property type="project" value="InterPro"/>
</dbReference>
<feature type="region of interest" description="Disordered" evidence="2">
    <location>
        <begin position="1335"/>
        <end position="1381"/>
    </location>
</feature>
<dbReference type="SMART" id="SM00069">
    <property type="entry name" value="GLA"/>
    <property type="match status" value="1"/>
</dbReference>
<dbReference type="Proteomes" id="UP000316079">
    <property type="component" value="Unassembled WGS sequence"/>
</dbReference>
<feature type="compositionally biased region" description="Basic residues" evidence="2">
    <location>
        <begin position="1628"/>
        <end position="1642"/>
    </location>
</feature>
<feature type="transmembrane region" description="Helical" evidence="3">
    <location>
        <begin position="100"/>
        <end position="125"/>
    </location>
</feature>
<evidence type="ECO:0000259" key="5">
    <source>
        <dbReference type="PROSITE" id="PS50998"/>
    </source>
</evidence>
<feature type="region of interest" description="Disordered" evidence="2">
    <location>
        <begin position="248"/>
        <end position="285"/>
    </location>
</feature>
<feature type="compositionally biased region" description="Low complexity" evidence="2">
    <location>
        <begin position="1660"/>
        <end position="1670"/>
    </location>
</feature>
<dbReference type="InterPro" id="IPR017857">
    <property type="entry name" value="Coagulation_fac-like_Gla_dom"/>
</dbReference>
<feature type="signal peptide" evidence="4">
    <location>
        <begin position="1"/>
        <end position="19"/>
    </location>
</feature>
<dbReference type="InterPro" id="IPR000294">
    <property type="entry name" value="GLA_domain"/>
</dbReference>
<feature type="compositionally biased region" description="Polar residues" evidence="2">
    <location>
        <begin position="509"/>
        <end position="536"/>
    </location>
</feature>
<organism evidence="6 7">
    <name type="scientific">Danionella cerebrum</name>
    <dbReference type="NCBI Taxonomy" id="2873325"/>
    <lineage>
        <taxon>Eukaryota</taxon>
        <taxon>Metazoa</taxon>
        <taxon>Chordata</taxon>
        <taxon>Craniata</taxon>
        <taxon>Vertebrata</taxon>
        <taxon>Euteleostomi</taxon>
        <taxon>Actinopterygii</taxon>
        <taxon>Neopterygii</taxon>
        <taxon>Teleostei</taxon>
        <taxon>Ostariophysi</taxon>
        <taxon>Cypriniformes</taxon>
        <taxon>Danionidae</taxon>
        <taxon>Danioninae</taxon>
        <taxon>Danionella</taxon>
    </lineage>
</organism>
<feature type="region of interest" description="Disordered" evidence="2">
    <location>
        <begin position="1227"/>
        <end position="1316"/>
    </location>
</feature>
<dbReference type="STRING" id="623744.A0A553MK82"/>
<proteinExistence type="predicted"/>
<dbReference type="PROSITE" id="PS50998">
    <property type="entry name" value="GLA_2"/>
    <property type="match status" value="1"/>
</dbReference>
<keyword evidence="4" id="KW-0732">Signal</keyword>
<dbReference type="InterPro" id="IPR025451">
    <property type="entry name" value="DUF4211"/>
</dbReference>
<keyword evidence="3" id="KW-0812">Transmembrane</keyword>
<dbReference type="PANTHER" id="PTHR14709:SF2">
    <property type="entry name" value="GLUTAMINE AND SERINE-RICH PROTEIN 1"/>
    <property type="match status" value="1"/>
</dbReference>
<comment type="caution">
    <text evidence="6">The sequence shown here is derived from an EMBL/GenBank/DDBJ whole genome shotgun (WGS) entry which is preliminary data.</text>
</comment>
<feature type="compositionally biased region" description="Polar residues" evidence="2">
    <location>
        <begin position="1335"/>
        <end position="1346"/>
    </location>
</feature>
<dbReference type="Pfam" id="PF00594">
    <property type="entry name" value="Gla"/>
    <property type="match status" value="1"/>
</dbReference>
<evidence type="ECO:0000313" key="6">
    <source>
        <dbReference type="EMBL" id="TRY53597.1"/>
    </source>
</evidence>
<accession>A0A553MK82</accession>
<feature type="compositionally biased region" description="Basic and acidic residues" evidence="2">
    <location>
        <begin position="1031"/>
        <end position="1045"/>
    </location>
</feature>
<dbReference type="GO" id="GO:0005509">
    <property type="term" value="F:calcium ion binding"/>
    <property type="evidence" value="ECO:0007669"/>
    <property type="project" value="InterPro"/>
</dbReference>
<name>A0A553MK82_9TELE</name>
<feature type="compositionally biased region" description="Basic and acidic residues" evidence="2">
    <location>
        <begin position="1643"/>
        <end position="1659"/>
    </location>
</feature>
<evidence type="ECO:0000256" key="1">
    <source>
        <dbReference type="ARBA" id="ARBA00023157"/>
    </source>
</evidence>
<evidence type="ECO:0000256" key="2">
    <source>
        <dbReference type="SAM" id="MobiDB-lite"/>
    </source>
</evidence>
<feature type="compositionally biased region" description="Low complexity" evidence="2">
    <location>
        <begin position="537"/>
        <end position="556"/>
    </location>
</feature>
<feature type="compositionally biased region" description="Basic and acidic residues" evidence="2">
    <location>
        <begin position="1302"/>
        <end position="1316"/>
    </location>
</feature>
<dbReference type="EMBL" id="SRMA01027575">
    <property type="protein sequence ID" value="TRY53597.1"/>
    <property type="molecule type" value="Genomic_DNA"/>
</dbReference>
<keyword evidence="7" id="KW-1185">Reference proteome</keyword>
<feature type="region of interest" description="Disordered" evidence="2">
    <location>
        <begin position="1157"/>
        <end position="1186"/>
    </location>
</feature>
<dbReference type="Pfam" id="PF13926">
    <property type="entry name" value="DUF4211"/>
    <property type="match status" value="1"/>
</dbReference>
<feature type="region of interest" description="Disordered" evidence="2">
    <location>
        <begin position="1627"/>
        <end position="1683"/>
    </location>
</feature>
<keyword evidence="3" id="KW-1133">Transmembrane helix</keyword>
<feature type="compositionally biased region" description="Polar residues" evidence="2">
    <location>
        <begin position="1274"/>
        <end position="1301"/>
    </location>
</feature>
<dbReference type="PANTHER" id="PTHR14709">
    <property type="entry name" value="GLUTAMINE AND SERINE-RICH PROTEIN 1-RELATED"/>
    <property type="match status" value="1"/>
</dbReference>
<evidence type="ECO:0000313" key="7">
    <source>
        <dbReference type="Proteomes" id="UP000316079"/>
    </source>
</evidence>
<gene>
    <name evidence="6" type="ORF">DNTS_014979</name>
</gene>
<feature type="region of interest" description="Disordered" evidence="2">
    <location>
        <begin position="477"/>
        <end position="565"/>
    </location>
</feature>
<feature type="region of interest" description="Disordered" evidence="2">
    <location>
        <begin position="1019"/>
        <end position="1045"/>
    </location>
</feature>
<feature type="compositionally biased region" description="Low complexity" evidence="2">
    <location>
        <begin position="746"/>
        <end position="758"/>
    </location>
</feature>
<feature type="region of interest" description="Disordered" evidence="2">
    <location>
        <begin position="746"/>
        <end position="769"/>
    </location>
</feature>
<keyword evidence="3" id="KW-0472">Membrane</keyword>
<feature type="compositionally biased region" description="Basic and acidic residues" evidence="2">
    <location>
        <begin position="1227"/>
        <end position="1240"/>
    </location>
</feature>
<feature type="chain" id="PRO_5021968073" description="Gla domain-containing protein" evidence="4">
    <location>
        <begin position="20"/>
        <end position="1881"/>
    </location>
</feature>